<sequence>MKVAIEWLKMFLGFFFAVSMVLAMAQVAHIYAYQFVYPQYFYPQYNYPQYGIGFPSYFGWNQQIPAGPPNFRLSH</sequence>
<evidence type="ECO:0000313" key="1">
    <source>
        <dbReference type="EMBL" id="KAF6205659.1"/>
    </source>
</evidence>
<accession>A0A6A4JYA2</accession>
<organism evidence="1 2">
    <name type="scientific">Apolygus lucorum</name>
    <name type="common">Small green plant bug</name>
    <name type="synonym">Lygocoris lucorum</name>
    <dbReference type="NCBI Taxonomy" id="248454"/>
    <lineage>
        <taxon>Eukaryota</taxon>
        <taxon>Metazoa</taxon>
        <taxon>Ecdysozoa</taxon>
        <taxon>Arthropoda</taxon>
        <taxon>Hexapoda</taxon>
        <taxon>Insecta</taxon>
        <taxon>Pterygota</taxon>
        <taxon>Neoptera</taxon>
        <taxon>Paraneoptera</taxon>
        <taxon>Hemiptera</taxon>
        <taxon>Heteroptera</taxon>
        <taxon>Panheteroptera</taxon>
        <taxon>Cimicomorpha</taxon>
        <taxon>Miridae</taxon>
        <taxon>Mirini</taxon>
        <taxon>Apolygus</taxon>
    </lineage>
</organism>
<gene>
    <name evidence="1" type="ORF">GE061_019832</name>
</gene>
<dbReference type="AlphaFoldDB" id="A0A6A4JYA2"/>
<keyword evidence="2" id="KW-1185">Reference proteome</keyword>
<evidence type="ECO:0000313" key="2">
    <source>
        <dbReference type="Proteomes" id="UP000466442"/>
    </source>
</evidence>
<reference evidence="1" key="1">
    <citation type="journal article" date="2021" name="Mol. Ecol. Resour.">
        <title>Apolygus lucorum genome provides insights into omnivorousness and mesophyll feeding.</title>
        <authorList>
            <person name="Liu Y."/>
            <person name="Liu H."/>
            <person name="Wang H."/>
            <person name="Huang T."/>
            <person name="Liu B."/>
            <person name="Yang B."/>
            <person name="Yin L."/>
            <person name="Li B."/>
            <person name="Zhang Y."/>
            <person name="Zhang S."/>
            <person name="Jiang F."/>
            <person name="Zhang X."/>
            <person name="Ren Y."/>
            <person name="Wang B."/>
            <person name="Wang S."/>
            <person name="Lu Y."/>
            <person name="Wu K."/>
            <person name="Fan W."/>
            <person name="Wang G."/>
        </authorList>
    </citation>
    <scope>NUCLEOTIDE SEQUENCE</scope>
    <source>
        <strain evidence="1">12Hb</strain>
    </source>
</reference>
<protein>
    <submittedName>
        <fullName evidence="1">Uncharacterized protein</fullName>
    </submittedName>
</protein>
<dbReference type="Proteomes" id="UP000466442">
    <property type="component" value="Linkage Group LG9"/>
</dbReference>
<proteinExistence type="predicted"/>
<name>A0A6A4JYA2_APOLU</name>
<dbReference type="EMBL" id="WIXP02000009">
    <property type="protein sequence ID" value="KAF6205659.1"/>
    <property type="molecule type" value="Genomic_DNA"/>
</dbReference>
<comment type="caution">
    <text evidence="1">The sequence shown here is derived from an EMBL/GenBank/DDBJ whole genome shotgun (WGS) entry which is preliminary data.</text>
</comment>